<evidence type="ECO:0000313" key="3">
    <source>
        <dbReference type="Proteomes" id="UP000324222"/>
    </source>
</evidence>
<feature type="region of interest" description="Disordered" evidence="1">
    <location>
        <begin position="1"/>
        <end position="37"/>
    </location>
</feature>
<reference evidence="2 3" key="1">
    <citation type="submission" date="2019-05" db="EMBL/GenBank/DDBJ databases">
        <title>Another draft genome of Portunus trituberculatus and its Hox gene families provides insights of decapod evolution.</title>
        <authorList>
            <person name="Jeong J.-H."/>
            <person name="Song I."/>
            <person name="Kim S."/>
            <person name="Choi T."/>
            <person name="Kim D."/>
            <person name="Ryu S."/>
            <person name="Kim W."/>
        </authorList>
    </citation>
    <scope>NUCLEOTIDE SEQUENCE [LARGE SCALE GENOMIC DNA]</scope>
    <source>
        <tissue evidence="2">Muscle</tissue>
    </source>
</reference>
<organism evidence="2 3">
    <name type="scientific">Portunus trituberculatus</name>
    <name type="common">Swimming crab</name>
    <name type="synonym">Neptunus trituberculatus</name>
    <dbReference type="NCBI Taxonomy" id="210409"/>
    <lineage>
        <taxon>Eukaryota</taxon>
        <taxon>Metazoa</taxon>
        <taxon>Ecdysozoa</taxon>
        <taxon>Arthropoda</taxon>
        <taxon>Crustacea</taxon>
        <taxon>Multicrustacea</taxon>
        <taxon>Malacostraca</taxon>
        <taxon>Eumalacostraca</taxon>
        <taxon>Eucarida</taxon>
        <taxon>Decapoda</taxon>
        <taxon>Pleocyemata</taxon>
        <taxon>Brachyura</taxon>
        <taxon>Eubrachyura</taxon>
        <taxon>Portunoidea</taxon>
        <taxon>Portunidae</taxon>
        <taxon>Portuninae</taxon>
        <taxon>Portunus</taxon>
    </lineage>
</organism>
<dbReference type="EMBL" id="VSRR010001222">
    <property type="protein sequence ID" value="MPC23554.1"/>
    <property type="molecule type" value="Genomic_DNA"/>
</dbReference>
<sequence>MLKRESSSDRFRRRTEKAPTDRPDNIPQGRRYGKPGEPRGCCVCGIYISDKDLRVVCVELQVLSKLAMILCRERC</sequence>
<evidence type="ECO:0000256" key="1">
    <source>
        <dbReference type="SAM" id="MobiDB-lite"/>
    </source>
</evidence>
<dbReference type="AlphaFoldDB" id="A0A5B7DR85"/>
<feature type="compositionally biased region" description="Basic and acidic residues" evidence="1">
    <location>
        <begin position="1"/>
        <end position="24"/>
    </location>
</feature>
<comment type="caution">
    <text evidence="2">The sequence shown here is derived from an EMBL/GenBank/DDBJ whole genome shotgun (WGS) entry which is preliminary data.</text>
</comment>
<proteinExistence type="predicted"/>
<protein>
    <submittedName>
        <fullName evidence="2">Uncharacterized protein</fullName>
    </submittedName>
</protein>
<gene>
    <name evidence="2" type="ORF">E2C01_016609</name>
</gene>
<evidence type="ECO:0000313" key="2">
    <source>
        <dbReference type="EMBL" id="MPC23554.1"/>
    </source>
</evidence>
<name>A0A5B7DR85_PORTR</name>
<keyword evidence="3" id="KW-1185">Reference proteome</keyword>
<dbReference type="Proteomes" id="UP000324222">
    <property type="component" value="Unassembled WGS sequence"/>
</dbReference>
<accession>A0A5B7DR85</accession>